<gene>
    <name evidence="13" type="ORF">KY290_038106</name>
</gene>
<dbReference type="InterPro" id="IPR012337">
    <property type="entry name" value="RNaseH-like_sf"/>
</dbReference>
<evidence type="ECO:0000256" key="10">
    <source>
        <dbReference type="PROSITE-ProRule" id="PRU00027"/>
    </source>
</evidence>
<dbReference type="Proteomes" id="UP000826656">
    <property type="component" value="Unassembled WGS sequence"/>
</dbReference>
<keyword evidence="6" id="KW-0805">Transcription regulation</keyword>
<evidence type="ECO:0000256" key="5">
    <source>
        <dbReference type="ARBA" id="ARBA00022833"/>
    </source>
</evidence>
<accession>A0ABQ7TXW9</accession>
<comment type="caution">
    <text evidence="13">The sequence shown here is derived from an EMBL/GenBank/DDBJ whole genome shotgun (WGS) entry which is preliminary data.</text>
</comment>
<dbReference type="InterPro" id="IPR003656">
    <property type="entry name" value="Znf_BED"/>
</dbReference>
<dbReference type="EMBL" id="JAIVGD010000028">
    <property type="protein sequence ID" value="KAH0739401.1"/>
    <property type="molecule type" value="Genomic_DNA"/>
</dbReference>
<evidence type="ECO:0000256" key="4">
    <source>
        <dbReference type="ARBA" id="ARBA00022771"/>
    </source>
</evidence>
<comment type="subunit">
    <text evidence="2">Homodimer.</text>
</comment>
<dbReference type="InterPro" id="IPR025525">
    <property type="entry name" value="hAT-like_transposase_RNase-H"/>
</dbReference>
<dbReference type="PANTHER" id="PTHR46481:SF8">
    <property type="entry name" value="ZINC FINGER BED DOMAIN-CONTAINING PROTEIN RICESLEEPER 1-LIKE"/>
    <property type="match status" value="1"/>
</dbReference>
<dbReference type="PANTHER" id="PTHR46481">
    <property type="entry name" value="ZINC FINGER BED DOMAIN-CONTAINING PROTEIN 4"/>
    <property type="match status" value="1"/>
</dbReference>
<keyword evidence="14" id="KW-1185">Reference proteome</keyword>
<evidence type="ECO:0000256" key="2">
    <source>
        <dbReference type="ARBA" id="ARBA00011738"/>
    </source>
</evidence>
<evidence type="ECO:0000256" key="8">
    <source>
        <dbReference type="ARBA" id="ARBA00023163"/>
    </source>
</evidence>
<keyword evidence="3" id="KW-0479">Metal-binding</keyword>
<keyword evidence="5" id="KW-0862">Zinc</keyword>
<evidence type="ECO:0000256" key="1">
    <source>
        <dbReference type="ARBA" id="ARBA00004123"/>
    </source>
</evidence>
<evidence type="ECO:0000256" key="6">
    <source>
        <dbReference type="ARBA" id="ARBA00023015"/>
    </source>
</evidence>
<keyword evidence="7" id="KW-0238">DNA-binding</keyword>
<evidence type="ECO:0000259" key="12">
    <source>
        <dbReference type="PROSITE" id="PS50808"/>
    </source>
</evidence>
<dbReference type="InterPro" id="IPR052035">
    <property type="entry name" value="ZnF_BED_domain_contain"/>
</dbReference>
<keyword evidence="9" id="KW-0539">Nucleus</keyword>
<keyword evidence="4 10" id="KW-0863">Zinc-finger</keyword>
<feature type="domain" description="BED-type" evidence="12">
    <location>
        <begin position="59"/>
        <end position="115"/>
    </location>
</feature>
<evidence type="ECO:0000256" key="11">
    <source>
        <dbReference type="SAM" id="MobiDB-lite"/>
    </source>
</evidence>
<dbReference type="SMART" id="SM00614">
    <property type="entry name" value="ZnF_BED"/>
    <property type="match status" value="1"/>
</dbReference>
<dbReference type="Pfam" id="PF14372">
    <property type="entry name" value="hAT-like_RNase-H"/>
    <property type="match status" value="1"/>
</dbReference>
<dbReference type="SUPFAM" id="SSF140996">
    <property type="entry name" value="Hermes dimerisation domain"/>
    <property type="match status" value="1"/>
</dbReference>
<organism evidence="13 14">
    <name type="scientific">Solanum tuberosum</name>
    <name type="common">Potato</name>
    <dbReference type="NCBI Taxonomy" id="4113"/>
    <lineage>
        <taxon>Eukaryota</taxon>
        <taxon>Viridiplantae</taxon>
        <taxon>Streptophyta</taxon>
        <taxon>Embryophyta</taxon>
        <taxon>Tracheophyta</taxon>
        <taxon>Spermatophyta</taxon>
        <taxon>Magnoliopsida</taxon>
        <taxon>eudicotyledons</taxon>
        <taxon>Gunneridae</taxon>
        <taxon>Pentapetalae</taxon>
        <taxon>asterids</taxon>
        <taxon>lamiids</taxon>
        <taxon>Solanales</taxon>
        <taxon>Solanaceae</taxon>
        <taxon>Solanoideae</taxon>
        <taxon>Solaneae</taxon>
        <taxon>Solanum</taxon>
    </lineage>
</organism>
<dbReference type="InterPro" id="IPR036236">
    <property type="entry name" value="Znf_C2H2_sf"/>
</dbReference>
<feature type="region of interest" description="Disordered" evidence="11">
    <location>
        <begin position="1"/>
        <end position="61"/>
    </location>
</feature>
<evidence type="ECO:0000313" key="13">
    <source>
        <dbReference type="EMBL" id="KAH0739401.1"/>
    </source>
</evidence>
<dbReference type="SUPFAM" id="SSF57667">
    <property type="entry name" value="beta-beta-alpha zinc fingers"/>
    <property type="match status" value="1"/>
</dbReference>
<dbReference type="PROSITE" id="PS50808">
    <property type="entry name" value="ZF_BED"/>
    <property type="match status" value="1"/>
</dbReference>
<sequence length="624" mass="71650">MEVEGSKVAEKEITPTPAIVRAHGNTLKTSTSSTTCNPPKKQKRTTVSGQDPSHGGSGRETSQIWNHFEKFLDKKGEQKGKCNYCSKVLSCPSKYGTSNLWTHINSNCAKSPYRIIDISQPTLKLKPIKEGGQGTLEKIVYNVVEVKKAIAEFVILDEQPFKVVEGEGFKRLMTLILPNYELPSRITVARQCLQIYQEEKNKLKRLIKDQRVCLTSDTWTSIQNLTYMVITAHWINEEWNLQKKILIFFHIPDHKGETIAKGIEACLLDWGIENLFTVTLDNATANSAAITHLKARINDWKGLSEQNESISRVRLAVKYVKSSASRTDSFRSYVEKVKLDTHGLLSLDVETRWNSTYLMLNTAQKFEKAFARMYEDDHKYFRSGDPLLSNMAKHMEIFFTKYWGDFDDMNMLLFVAIVLDPRYKFKYVEFLFKIFYKPVEGVDRSTKVNNTLSLLYTHYANSVVETHDENIKFQASGMSQNNEMQDCDVQSQWEKFVENENNVDTKSDLDKYLLDDLEKSKNFNILAWWKASSERYPIVSKIARDVLAIPISTVVSESAFSTGGRILDCYRSSLSPKTAEALICSQQWLRTTTFKEYKFEDLLDEIQNLEILEKENPGTPLRID</sequence>
<reference evidence="13 14" key="1">
    <citation type="journal article" date="2021" name="bioRxiv">
        <title>Chromosome-scale and haplotype-resolved genome assembly of a tetraploid potato cultivar.</title>
        <authorList>
            <person name="Sun H."/>
            <person name="Jiao W.-B."/>
            <person name="Krause K."/>
            <person name="Campoy J.A."/>
            <person name="Goel M."/>
            <person name="Folz-Donahue K."/>
            <person name="Kukat C."/>
            <person name="Huettel B."/>
            <person name="Schneeberger K."/>
        </authorList>
    </citation>
    <scope>NUCLEOTIDE SEQUENCE [LARGE SCALE GENOMIC DNA]</scope>
    <source>
        <strain evidence="13">SolTubOtavaFocal</strain>
        <tissue evidence="13">Leaves</tissue>
    </source>
</reference>
<comment type="subcellular location">
    <subcellularLocation>
        <location evidence="1">Nucleus</location>
    </subcellularLocation>
</comment>
<evidence type="ECO:0000256" key="7">
    <source>
        <dbReference type="ARBA" id="ARBA00023125"/>
    </source>
</evidence>
<protein>
    <recommendedName>
        <fullName evidence="12">BED-type domain-containing protein</fullName>
    </recommendedName>
</protein>
<dbReference type="Pfam" id="PF05699">
    <property type="entry name" value="Dimer_Tnp_hAT"/>
    <property type="match status" value="1"/>
</dbReference>
<dbReference type="InterPro" id="IPR008906">
    <property type="entry name" value="HATC_C_dom"/>
</dbReference>
<evidence type="ECO:0000313" key="14">
    <source>
        <dbReference type="Proteomes" id="UP000826656"/>
    </source>
</evidence>
<feature type="compositionally biased region" description="Polar residues" evidence="11">
    <location>
        <begin position="26"/>
        <end position="37"/>
    </location>
</feature>
<dbReference type="SUPFAM" id="SSF53098">
    <property type="entry name" value="Ribonuclease H-like"/>
    <property type="match status" value="1"/>
</dbReference>
<keyword evidence="8" id="KW-0804">Transcription</keyword>
<feature type="compositionally biased region" description="Basic and acidic residues" evidence="11">
    <location>
        <begin position="1"/>
        <end position="13"/>
    </location>
</feature>
<name>A0ABQ7TXW9_SOLTU</name>
<evidence type="ECO:0000256" key="3">
    <source>
        <dbReference type="ARBA" id="ARBA00022723"/>
    </source>
</evidence>
<evidence type="ECO:0000256" key="9">
    <source>
        <dbReference type="ARBA" id="ARBA00023242"/>
    </source>
</evidence>
<proteinExistence type="predicted"/>
<dbReference type="Pfam" id="PF02892">
    <property type="entry name" value="zf-BED"/>
    <property type="match status" value="1"/>
</dbReference>